<dbReference type="EMBL" id="JARXRM010000044">
    <property type="protein sequence ID" value="MDH5824338.1"/>
    <property type="molecule type" value="Genomic_DNA"/>
</dbReference>
<feature type="chain" id="PRO_5047531274" evidence="1">
    <location>
        <begin position="23"/>
        <end position="491"/>
    </location>
</feature>
<dbReference type="Proteomes" id="UP001156940">
    <property type="component" value="Unassembled WGS sequence"/>
</dbReference>
<dbReference type="SMART" id="SM00460">
    <property type="entry name" value="TGc"/>
    <property type="match status" value="1"/>
</dbReference>
<sequence length="491" mass="54679">MALPAGLRALVLAALVACSAAAASGLPPPAPADVVEMVDQGRFAEAEARIAALLEAPATAVPTRRALEFQRERMRRIRLDFGLDRAAALAAVRRQAPDVSDAEFAAWDREGLIERMTIDGQTRYFNRSISNLFRLQPRAAARRAPPVRPFGQGPYETLHPHHREVLSAAGESGANSVAPRRVRITQSLVVEADAVPAGETVRAWIPYPRAIPGQQEDILLVDSLPAGARIAPEDALQRTAYLERPAVAGEPTRFSVGYELTIHARYFGIDPERVVAPEIDEALAPYVAERAPHVVFTEAMREYSRRVVGDETNPYRIARKLFAAVDEIPWGGAREYSTLSNIGAHALHADHADCGQVTLLLITLLRLNGIPARWQSGWTFSDEEVGYDSMHDWGWLYLAPYGWVPMDVTSGRLESDDAGLRWFYLGGLDAYRVAFNDDWSQPFVPPKRHFRSETVDSQRGEAEWDGGNLYFDQWDYDFEWRILPPATDERN</sequence>
<dbReference type="PANTHER" id="PTHR38339">
    <property type="entry name" value="TRANSGLUTAMINASE DOMAIN PROTEIN"/>
    <property type="match status" value="1"/>
</dbReference>
<organism evidence="3 4">
    <name type="scientific">Luteimonas endophytica</name>
    <dbReference type="NCBI Taxonomy" id="3042023"/>
    <lineage>
        <taxon>Bacteria</taxon>
        <taxon>Pseudomonadati</taxon>
        <taxon>Pseudomonadota</taxon>
        <taxon>Gammaproteobacteria</taxon>
        <taxon>Lysobacterales</taxon>
        <taxon>Lysobacteraceae</taxon>
        <taxon>Luteimonas</taxon>
    </lineage>
</organism>
<feature type="signal peptide" evidence="1">
    <location>
        <begin position="1"/>
        <end position="22"/>
    </location>
</feature>
<keyword evidence="4" id="KW-1185">Reference proteome</keyword>
<dbReference type="InterPro" id="IPR002931">
    <property type="entry name" value="Transglutaminase-like"/>
</dbReference>
<gene>
    <name evidence="3" type="ORF">QFW77_15285</name>
</gene>
<dbReference type="SUPFAM" id="SSF54001">
    <property type="entry name" value="Cysteine proteinases"/>
    <property type="match status" value="1"/>
</dbReference>
<evidence type="ECO:0000313" key="4">
    <source>
        <dbReference type="Proteomes" id="UP001156940"/>
    </source>
</evidence>
<protein>
    <submittedName>
        <fullName evidence="3">Transglutaminase domain-containing protein</fullName>
    </submittedName>
</protein>
<dbReference type="PANTHER" id="PTHR38339:SF1">
    <property type="entry name" value="TRANSGLUTAMINASE-LIKE DOMAIN-CONTAINING PROTEIN"/>
    <property type="match status" value="1"/>
</dbReference>
<feature type="domain" description="Transglutaminase-like" evidence="2">
    <location>
        <begin position="346"/>
        <end position="410"/>
    </location>
</feature>
<dbReference type="RefSeq" id="WP_280575649.1">
    <property type="nucleotide sequence ID" value="NZ_JARXRM010000044.1"/>
</dbReference>
<keyword evidence="1" id="KW-0732">Signal</keyword>
<dbReference type="InterPro" id="IPR038765">
    <property type="entry name" value="Papain-like_cys_pep_sf"/>
</dbReference>
<proteinExistence type="predicted"/>
<evidence type="ECO:0000259" key="2">
    <source>
        <dbReference type="SMART" id="SM00460"/>
    </source>
</evidence>
<dbReference type="Pfam" id="PF01841">
    <property type="entry name" value="Transglut_core"/>
    <property type="match status" value="1"/>
</dbReference>
<evidence type="ECO:0000256" key="1">
    <source>
        <dbReference type="SAM" id="SignalP"/>
    </source>
</evidence>
<dbReference type="Gene3D" id="3.10.620.30">
    <property type="match status" value="1"/>
</dbReference>
<evidence type="ECO:0000313" key="3">
    <source>
        <dbReference type="EMBL" id="MDH5824338.1"/>
    </source>
</evidence>
<accession>A0ABT6JDP9</accession>
<reference evidence="3 4" key="1">
    <citation type="submission" date="2023-04" db="EMBL/GenBank/DDBJ databases">
        <title>Luteimonas endophyticus RD2P54.</title>
        <authorList>
            <person name="Sun J.-Q."/>
        </authorList>
    </citation>
    <scope>NUCLEOTIDE SEQUENCE [LARGE SCALE GENOMIC DNA]</scope>
    <source>
        <strain evidence="3 4">RD2P54</strain>
    </source>
</reference>
<comment type="caution">
    <text evidence="3">The sequence shown here is derived from an EMBL/GenBank/DDBJ whole genome shotgun (WGS) entry which is preliminary data.</text>
</comment>
<name>A0ABT6JDP9_9GAMM</name>